<dbReference type="Proteomes" id="UP000583127">
    <property type="component" value="Unassembled WGS sequence"/>
</dbReference>
<feature type="compositionally biased region" description="Low complexity" evidence="1">
    <location>
        <begin position="60"/>
        <end position="71"/>
    </location>
</feature>
<comment type="caution">
    <text evidence="2">The sequence shown here is derived from an EMBL/GenBank/DDBJ whole genome shotgun (WGS) entry which is preliminary data.</text>
</comment>
<keyword evidence="3" id="KW-1185">Reference proteome</keyword>
<dbReference type="EMBL" id="JABBFZ010000013">
    <property type="protein sequence ID" value="NML33261.1"/>
    <property type="molecule type" value="Genomic_DNA"/>
</dbReference>
<dbReference type="RefSeq" id="WP_169499497.1">
    <property type="nucleotide sequence ID" value="NZ_JABBFZ010000013.1"/>
</dbReference>
<protein>
    <submittedName>
        <fullName evidence="2">Uncharacterized protein</fullName>
    </submittedName>
</protein>
<dbReference type="AlphaFoldDB" id="A0A7X9ZYW6"/>
<evidence type="ECO:0000256" key="1">
    <source>
        <dbReference type="SAM" id="MobiDB-lite"/>
    </source>
</evidence>
<feature type="region of interest" description="Disordered" evidence="1">
    <location>
        <begin position="60"/>
        <end position="84"/>
    </location>
</feature>
<proteinExistence type="predicted"/>
<name>A0A7X9ZYW6_9BURK</name>
<accession>A0A7X9ZYW6</accession>
<sequence>MLRWPIAILILANVLAFAVLRGAFGPTPTAGGREPNHLNRQIRPESVKVQPVSAADAADQAVVGGPAPVAPISTSELPPESPQQ</sequence>
<gene>
    <name evidence="2" type="ORF">HHL14_20785</name>
</gene>
<reference evidence="2 3" key="1">
    <citation type="submission" date="2020-04" db="EMBL/GenBank/DDBJ databases">
        <title>Paraburkholderia sp. G-4-1-8 isolated from soil.</title>
        <authorList>
            <person name="Dahal R.H."/>
        </authorList>
    </citation>
    <scope>NUCLEOTIDE SEQUENCE [LARGE SCALE GENOMIC DNA]</scope>
    <source>
        <strain evidence="2 3">G-4-1-8</strain>
    </source>
</reference>
<organism evidence="2 3">
    <name type="scientific">Paraburkholderia antibiotica</name>
    <dbReference type="NCBI Taxonomy" id="2728839"/>
    <lineage>
        <taxon>Bacteria</taxon>
        <taxon>Pseudomonadati</taxon>
        <taxon>Pseudomonadota</taxon>
        <taxon>Betaproteobacteria</taxon>
        <taxon>Burkholderiales</taxon>
        <taxon>Burkholderiaceae</taxon>
        <taxon>Paraburkholderia</taxon>
    </lineage>
</organism>
<evidence type="ECO:0000313" key="3">
    <source>
        <dbReference type="Proteomes" id="UP000583127"/>
    </source>
</evidence>
<evidence type="ECO:0000313" key="2">
    <source>
        <dbReference type="EMBL" id="NML33261.1"/>
    </source>
</evidence>